<keyword evidence="2" id="KW-0238">DNA-binding</keyword>
<keyword evidence="1" id="KW-0805">Transcription regulation</keyword>
<dbReference type="PANTHER" id="PTHR47894">
    <property type="entry name" value="HTH-TYPE TRANSCRIPTIONAL REGULATOR GADX"/>
    <property type="match status" value="1"/>
</dbReference>
<reference evidence="5 6" key="1">
    <citation type="journal article" date="2013" name="Nat. Commun.">
        <title>Genome sequence and functional genomic analysis of the oil-degrading bacterium Oleispira antarctica.</title>
        <authorList>
            <person name="Kube M."/>
            <person name="Chernikova T.N."/>
            <person name="Al-Ramahi Y."/>
            <person name="Beloqui A."/>
            <person name="Lopez-Cortez N."/>
            <person name="Guazzaroni M.E."/>
            <person name="Heipieper H.J."/>
            <person name="Klages S."/>
            <person name="Kotsyurbenko O.R."/>
            <person name="Langer I."/>
            <person name="Nechitaylo T.Y."/>
            <person name="Lunsdorf H."/>
            <person name="Fernandez M."/>
            <person name="Juarez S."/>
            <person name="Ciordia S."/>
            <person name="Singer A."/>
            <person name="Kagan O."/>
            <person name="Egorova O."/>
            <person name="Petit P.A."/>
            <person name="Stogios P."/>
            <person name="Kim Y."/>
            <person name="Tchigvintsev A."/>
            <person name="Flick R."/>
            <person name="Denaro R."/>
            <person name="Genovese M."/>
            <person name="Albar J.P."/>
            <person name="Reva O.N."/>
            <person name="Martinez-Gomariz M."/>
            <person name="Tran H."/>
            <person name="Ferrer M."/>
            <person name="Savchenko A."/>
            <person name="Yakunin A.F."/>
            <person name="Yakimov M.M."/>
            <person name="Golyshina O.V."/>
            <person name="Reinhardt R."/>
            <person name="Golyshin P.N."/>
        </authorList>
    </citation>
    <scope>NUCLEOTIDE SEQUENCE [LARGE SCALE GENOMIC DNA]</scope>
</reference>
<dbReference type="Pfam" id="PF12625">
    <property type="entry name" value="Arabinose_bd"/>
    <property type="match status" value="1"/>
</dbReference>
<dbReference type="InterPro" id="IPR032687">
    <property type="entry name" value="AraC-type_N"/>
</dbReference>
<keyword evidence="6" id="KW-1185">Reference proteome</keyword>
<keyword evidence="3" id="KW-0804">Transcription</keyword>
<dbReference type="InterPro" id="IPR020449">
    <property type="entry name" value="Tscrpt_reg_AraC-type_HTH"/>
</dbReference>
<dbReference type="GO" id="GO:0003700">
    <property type="term" value="F:DNA-binding transcription factor activity"/>
    <property type="evidence" value="ECO:0007669"/>
    <property type="project" value="InterPro"/>
</dbReference>
<dbReference type="STRING" id="698738.OLEAN_C12540"/>
<evidence type="ECO:0000259" key="4">
    <source>
        <dbReference type="PROSITE" id="PS01124"/>
    </source>
</evidence>
<dbReference type="OrthoDB" id="5722175at2"/>
<evidence type="ECO:0000256" key="3">
    <source>
        <dbReference type="ARBA" id="ARBA00023163"/>
    </source>
</evidence>
<name>R4YLK7_OLEAN</name>
<feature type="domain" description="HTH araC/xylS-type" evidence="4">
    <location>
        <begin position="233"/>
        <end position="333"/>
    </location>
</feature>
<dbReference type="Pfam" id="PF12833">
    <property type="entry name" value="HTH_18"/>
    <property type="match status" value="1"/>
</dbReference>
<organism evidence="5 6">
    <name type="scientific">Oleispira antarctica RB-8</name>
    <dbReference type="NCBI Taxonomy" id="698738"/>
    <lineage>
        <taxon>Bacteria</taxon>
        <taxon>Pseudomonadati</taxon>
        <taxon>Pseudomonadota</taxon>
        <taxon>Gammaproteobacteria</taxon>
        <taxon>Oceanospirillales</taxon>
        <taxon>Oceanospirillaceae</taxon>
        <taxon>Oleispira</taxon>
    </lineage>
</organism>
<sequence>MKTVSLLWIRGLLQAASLQGLTESEILANAGLANDTLSALSIAGSVNSGRISLDDTLALWRSVEELSADPLLGFHVGQSLKPAHFQLLAFTMLSSPTLGDAIEKILKYQRLISDGGAFTLVPQDDTTSLVYTPTASNFSYHQIDAVLVATLSFSRWLLGRDIAPLRLTVSHGEKGGLVQYRDFFGCDFEFNQACNSLLFSSKLLQEALPGFDQGLATMHEKMADNQLQRLIEPEIIARVQERLLASSEGISRDEVADQLAMSGRSLQRKLQEQGSSFQKLHDEYRHQKSLQLLANKDLSLQDISLQLGFSESSTFYRAFKRWQAVTPGEYRQQLYNESC</sequence>
<dbReference type="EMBL" id="FO203512">
    <property type="protein sequence ID" value="CCK75430.1"/>
    <property type="molecule type" value="Genomic_DNA"/>
</dbReference>
<dbReference type="SUPFAM" id="SSF46689">
    <property type="entry name" value="Homeodomain-like"/>
    <property type="match status" value="1"/>
</dbReference>
<evidence type="ECO:0000313" key="5">
    <source>
        <dbReference type="EMBL" id="CCK75430.1"/>
    </source>
</evidence>
<proteinExistence type="predicted"/>
<dbReference type="InterPro" id="IPR018060">
    <property type="entry name" value="HTH_AraC"/>
</dbReference>
<evidence type="ECO:0000256" key="2">
    <source>
        <dbReference type="ARBA" id="ARBA00023125"/>
    </source>
</evidence>
<dbReference type="PATRIC" id="fig|698738.3.peg.1300"/>
<evidence type="ECO:0000256" key="1">
    <source>
        <dbReference type="ARBA" id="ARBA00023015"/>
    </source>
</evidence>
<dbReference type="PROSITE" id="PS01124">
    <property type="entry name" value="HTH_ARAC_FAMILY_2"/>
    <property type="match status" value="1"/>
</dbReference>
<dbReference type="GO" id="GO:0000976">
    <property type="term" value="F:transcription cis-regulatory region binding"/>
    <property type="evidence" value="ECO:0007669"/>
    <property type="project" value="TreeGrafter"/>
</dbReference>
<dbReference type="InterPro" id="IPR009057">
    <property type="entry name" value="Homeodomain-like_sf"/>
</dbReference>
<evidence type="ECO:0000313" key="6">
    <source>
        <dbReference type="Proteomes" id="UP000032749"/>
    </source>
</evidence>
<accession>R4YLK7</accession>
<dbReference type="Gene3D" id="1.10.10.60">
    <property type="entry name" value="Homeodomain-like"/>
    <property type="match status" value="1"/>
</dbReference>
<dbReference type="AlphaFoldDB" id="R4YLK7"/>
<dbReference type="PRINTS" id="PR00032">
    <property type="entry name" value="HTHARAC"/>
</dbReference>
<dbReference type="Proteomes" id="UP000032749">
    <property type="component" value="Chromosome"/>
</dbReference>
<dbReference type="SMART" id="SM00342">
    <property type="entry name" value="HTH_ARAC"/>
    <property type="match status" value="1"/>
</dbReference>
<dbReference type="GO" id="GO:0005829">
    <property type="term" value="C:cytosol"/>
    <property type="evidence" value="ECO:0007669"/>
    <property type="project" value="TreeGrafter"/>
</dbReference>
<dbReference type="HOGENOM" id="CLU_047522_1_1_6"/>
<gene>
    <name evidence="5" type="ORF">OLEAN_C12540</name>
</gene>
<protein>
    <submittedName>
        <fullName evidence="5">Transcriptional regulator, AraC type</fullName>
    </submittedName>
</protein>
<dbReference type="KEGG" id="oai:OLEAN_C12540"/>
<dbReference type="PANTHER" id="PTHR47894:SF1">
    <property type="entry name" value="HTH-TYPE TRANSCRIPTIONAL REGULATOR VQSM"/>
    <property type="match status" value="1"/>
</dbReference>